<evidence type="ECO:0000256" key="6">
    <source>
        <dbReference type="ARBA" id="ARBA00022691"/>
    </source>
</evidence>
<evidence type="ECO:0000256" key="3">
    <source>
        <dbReference type="ARBA" id="ARBA00005879"/>
    </source>
</evidence>
<dbReference type="PRINTS" id="PR00151">
    <property type="entry name" value="PORPHBDMNASE"/>
</dbReference>
<dbReference type="GO" id="GO:0004418">
    <property type="term" value="F:hydroxymethylbilane synthase activity"/>
    <property type="evidence" value="ECO:0007669"/>
    <property type="project" value="UniProtKB-UniRule"/>
</dbReference>
<comment type="catalytic activity">
    <reaction evidence="9">
        <text>4 porphobilinogen + H2O = hydroxymethylbilane + 4 NH4(+)</text>
        <dbReference type="Rhea" id="RHEA:13185"/>
        <dbReference type="ChEBI" id="CHEBI:15377"/>
        <dbReference type="ChEBI" id="CHEBI:28938"/>
        <dbReference type="ChEBI" id="CHEBI:57845"/>
        <dbReference type="ChEBI" id="CHEBI:58126"/>
        <dbReference type="EC" id="2.5.1.61"/>
    </reaction>
</comment>
<dbReference type="InterPro" id="IPR014776">
    <property type="entry name" value="4pyrrole_Mease_sub2"/>
</dbReference>
<dbReference type="Proteomes" id="UP000003571">
    <property type="component" value="Unassembled WGS sequence"/>
</dbReference>
<keyword evidence="5 14" id="KW-0808">Transferase</keyword>
<dbReference type="InterPro" id="IPR022417">
    <property type="entry name" value="Porphobilin_deaminase_N"/>
</dbReference>
<dbReference type="NCBIfam" id="TIGR01469">
    <property type="entry name" value="cobA_cysG_Cterm"/>
    <property type="match status" value="1"/>
</dbReference>
<evidence type="ECO:0000256" key="5">
    <source>
        <dbReference type="ARBA" id="ARBA00022679"/>
    </source>
</evidence>
<dbReference type="SUPFAM" id="SSF53790">
    <property type="entry name" value="Tetrapyrrole methylase"/>
    <property type="match status" value="1"/>
</dbReference>
<dbReference type="GO" id="GO:0004851">
    <property type="term" value="F:uroporphyrin-III C-methyltransferase activity"/>
    <property type="evidence" value="ECO:0007669"/>
    <property type="project" value="TreeGrafter"/>
</dbReference>
<dbReference type="InterPro" id="IPR036108">
    <property type="entry name" value="4pyrrol_syn_uPrphyn_synt_sf"/>
</dbReference>
<evidence type="ECO:0000256" key="7">
    <source>
        <dbReference type="ARBA" id="ARBA00023244"/>
    </source>
</evidence>
<dbReference type="SUPFAM" id="SSF54782">
    <property type="entry name" value="Porphobilinogen deaminase (hydroxymethylbilane synthase), C-terminal domain"/>
    <property type="match status" value="1"/>
</dbReference>
<dbReference type="InterPro" id="IPR035996">
    <property type="entry name" value="4pyrrol_Methylase_sf"/>
</dbReference>
<evidence type="ECO:0000259" key="11">
    <source>
        <dbReference type="Pfam" id="PF00590"/>
    </source>
</evidence>
<comment type="caution">
    <text evidence="14">The sequence shown here is derived from an EMBL/GenBank/DDBJ whole genome shotgun (WGS) entry which is preliminary data.</text>
</comment>
<dbReference type="eggNOG" id="COG0181">
    <property type="taxonomic scope" value="Bacteria"/>
</dbReference>
<dbReference type="Gene3D" id="3.40.1010.10">
    <property type="entry name" value="Cobalt-precorrin-4 Transmethylase, Domain 1"/>
    <property type="match status" value="1"/>
</dbReference>
<dbReference type="CDD" id="cd06578">
    <property type="entry name" value="HemD"/>
    <property type="match status" value="1"/>
</dbReference>
<dbReference type="InterPro" id="IPR014777">
    <property type="entry name" value="4pyrrole_Mease_sub1"/>
</dbReference>
<dbReference type="Gene3D" id="3.30.160.40">
    <property type="entry name" value="Porphobilinogen deaminase, C-terminal domain"/>
    <property type="match status" value="1"/>
</dbReference>
<feature type="domain" description="Tetrapyrrole methylase" evidence="11">
    <location>
        <begin position="304"/>
        <end position="514"/>
    </location>
</feature>
<accession>H7EPI3</accession>
<dbReference type="Pfam" id="PF01379">
    <property type="entry name" value="Porphobil_deam"/>
    <property type="match status" value="1"/>
</dbReference>
<dbReference type="STRING" id="907348.TresaDRAFT_0478"/>
<dbReference type="CDD" id="cd11642">
    <property type="entry name" value="SUMT"/>
    <property type="match status" value="1"/>
</dbReference>
<dbReference type="EC" id="2.5.1.61" evidence="10"/>
<name>H7EPI3_9SPIR</name>
<dbReference type="GO" id="GO:0005737">
    <property type="term" value="C:cytoplasm"/>
    <property type="evidence" value="ECO:0007669"/>
    <property type="project" value="UniProtKB-UniRule"/>
</dbReference>
<dbReference type="Gene3D" id="3.40.50.10090">
    <property type="match status" value="2"/>
</dbReference>
<dbReference type="PATRIC" id="fig|907348.3.peg.2884"/>
<dbReference type="Pfam" id="PF02602">
    <property type="entry name" value="HEM4"/>
    <property type="match status" value="1"/>
</dbReference>
<evidence type="ECO:0000256" key="2">
    <source>
        <dbReference type="ARBA" id="ARBA00004735"/>
    </source>
</evidence>
<dbReference type="Gene3D" id="3.30.950.10">
    <property type="entry name" value="Methyltransferase, Cobalt-precorrin-4 Transmethylase, Domain 2"/>
    <property type="match status" value="1"/>
</dbReference>
<evidence type="ECO:0000259" key="13">
    <source>
        <dbReference type="Pfam" id="PF02602"/>
    </source>
</evidence>
<dbReference type="InterPro" id="IPR006366">
    <property type="entry name" value="CobA/CysG_C"/>
</dbReference>
<protein>
    <recommendedName>
        <fullName evidence="10">Hydroxymethylbilane synthase</fullName>
        <ecNumber evidence="10">2.5.1.61</ecNumber>
    </recommendedName>
</protein>
<dbReference type="RefSeq" id="WP_002706551.1">
    <property type="nucleotide sequence ID" value="NZ_AGRW01000055.1"/>
</dbReference>
<evidence type="ECO:0000259" key="12">
    <source>
        <dbReference type="Pfam" id="PF01379"/>
    </source>
</evidence>
<dbReference type="InterPro" id="IPR036803">
    <property type="entry name" value="Porphobilinogen_deaminase_C_sf"/>
</dbReference>
<keyword evidence="4 14" id="KW-0489">Methyltransferase</keyword>
<dbReference type="InterPro" id="IPR050161">
    <property type="entry name" value="Siro_Cobalamin_biosynth"/>
</dbReference>
<dbReference type="OrthoDB" id="9815856at2"/>
<dbReference type="InterPro" id="IPR000878">
    <property type="entry name" value="4pyrrol_Mease"/>
</dbReference>
<dbReference type="EMBL" id="AGRW01000055">
    <property type="protein sequence ID" value="EIC00384.1"/>
    <property type="molecule type" value="Genomic_DNA"/>
</dbReference>
<dbReference type="GO" id="GO:0032259">
    <property type="term" value="P:methylation"/>
    <property type="evidence" value="ECO:0007669"/>
    <property type="project" value="UniProtKB-KW"/>
</dbReference>
<comment type="pathway">
    <text evidence="2">Porphyrin-containing compound metabolism; protoporphyrin-IX biosynthesis; coproporphyrinogen-III from 5-aminolevulinate: step 2/4.</text>
</comment>
<evidence type="ECO:0000256" key="9">
    <source>
        <dbReference type="ARBA" id="ARBA00048169"/>
    </source>
</evidence>
<keyword evidence="15" id="KW-1185">Reference proteome</keyword>
<dbReference type="Gene3D" id="3.40.190.10">
    <property type="entry name" value="Periplasmic binding protein-like II"/>
    <property type="match status" value="2"/>
</dbReference>
<keyword evidence="6" id="KW-0949">S-adenosyl-L-methionine</keyword>
<dbReference type="NCBIfam" id="NF004790">
    <property type="entry name" value="PRK06136.1"/>
    <property type="match status" value="1"/>
</dbReference>
<feature type="domain" description="Porphobilinogen deaminase N-terminal" evidence="12">
    <location>
        <begin position="3"/>
        <end position="215"/>
    </location>
</feature>
<evidence type="ECO:0000256" key="1">
    <source>
        <dbReference type="ARBA" id="ARBA00002869"/>
    </source>
</evidence>
<dbReference type="SUPFAM" id="SSF69618">
    <property type="entry name" value="HemD-like"/>
    <property type="match status" value="1"/>
</dbReference>
<proteinExistence type="inferred from homology"/>
<dbReference type="Pfam" id="PF00590">
    <property type="entry name" value="TP_methylase"/>
    <property type="match status" value="1"/>
</dbReference>
<keyword evidence="7" id="KW-0627">Porphyrin biosynthesis</keyword>
<dbReference type="InterPro" id="IPR003754">
    <property type="entry name" value="4pyrrol_synth_uPrphyn_synth"/>
</dbReference>
<dbReference type="PANTHER" id="PTHR45790:SF3">
    <property type="entry name" value="S-ADENOSYL-L-METHIONINE-DEPENDENT UROPORPHYRINOGEN III METHYLTRANSFERASE, CHLOROPLASTIC"/>
    <property type="match status" value="1"/>
</dbReference>
<gene>
    <name evidence="14" type="ORF">TresaDRAFT_0478</name>
</gene>
<sequence length="797" mass="84355">MKVRIGTRKSILALKQTELVANAIRGAFPGTETEALGRETSGDKNLSSPLSAFGGKGAFVTEFEDALLEGKIDMAVHSAKDLPAKIADGLCIAAVLKREDARDVIVWRKGAEKSEKSVIGTSSPRRALQIRGKLGCTVRTLRGNVGTRLTKLEAGEFDGIILAAAGLKRLGILSDGGGEIREKFDVEILGEDEFCPAGGQGIIAIECAESNAEMRRILEKICDETAFIEFCTERKILALLGSGCHDPTAVFAKVRGGEITVSVVVEQNGKPHRITMRGQTADSGRIAEKIAAEAEKALAAEKTRVYLVGSGPGDDSLATQKAVSLIKNADAVVYDALANPALLSYAKTGCSFFPVGKIPGKHSKTQDEINEILVDLAKSGKFRNIVRLKGGDPFVFGRGGEEAEHLSRNGIAYETVPGVTSAIAALECAGIPVTHRGESRSFCVITGHTADGSESFVKYAGIGGTLVFLMGVANIKKIADDLLSGGMDADTPAAIVENGTTARQRRTNGTISTIAQIALERNVSNPAVIAVGKTAAFDMRCGILPLSGRRICITGTRSFVQKVGAEIEGSGAAATLAPILRTELDERAFDTAFVGKHYDKNERSFRNVDWLVFTSSNGVRLAFRRMFALGIDIRALSRIQFCVVGSGTADALAEFGITADFVPKSGFTVAEMEKEFSDFVGGGKNIVALRAAEGSPLGNSGIKIEDIPIYTTKADKNALESVSAGASSFDAVTFASSLGVKSFFGFIPPESFSENAKFICIGGKTRATLEQFVPREKIVTAGECTANGIARALFESL</sequence>
<evidence type="ECO:0000313" key="15">
    <source>
        <dbReference type="Proteomes" id="UP000003571"/>
    </source>
</evidence>
<evidence type="ECO:0000256" key="8">
    <source>
        <dbReference type="ARBA" id="ARBA00025705"/>
    </source>
</evidence>
<dbReference type="PANTHER" id="PTHR45790">
    <property type="entry name" value="SIROHEME SYNTHASE-RELATED"/>
    <property type="match status" value="1"/>
</dbReference>
<dbReference type="AlphaFoldDB" id="H7EPI3"/>
<dbReference type="CDD" id="cd13647">
    <property type="entry name" value="PBP2_PBGD_2"/>
    <property type="match status" value="1"/>
</dbReference>
<reference evidence="14 15" key="1">
    <citation type="submission" date="2011-09" db="EMBL/GenBank/DDBJ databases">
        <title>The draft genome of Treponema saccharophilum DSM 2985.</title>
        <authorList>
            <consortium name="US DOE Joint Genome Institute (JGI-PGF)"/>
            <person name="Lucas S."/>
            <person name="Copeland A."/>
            <person name="Lapidus A."/>
            <person name="Glavina del Rio T."/>
            <person name="Dalin E."/>
            <person name="Tice H."/>
            <person name="Bruce D."/>
            <person name="Goodwin L."/>
            <person name="Pitluck S."/>
            <person name="Peters L."/>
            <person name="Kyrpides N."/>
            <person name="Mavromatis K."/>
            <person name="Ivanova N."/>
            <person name="Markowitz V."/>
            <person name="Cheng J.-F."/>
            <person name="Hugenholtz P."/>
            <person name="Woyke T."/>
            <person name="Wu D."/>
            <person name="Gronow S."/>
            <person name="Wellnitz S."/>
            <person name="Brambilla E."/>
            <person name="Klenk H.-P."/>
            <person name="Eisen J.A."/>
        </authorList>
    </citation>
    <scope>NUCLEOTIDE SEQUENCE [LARGE SCALE GENOMIC DNA]</scope>
    <source>
        <strain evidence="14 15">DSM 2985</strain>
    </source>
</reference>
<dbReference type="InterPro" id="IPR000860">
    <property type="entry name" value="HemC"/>
</dbReference>
<organism evidence="14 15">
    <name type="scientific">Treponema saccharophilum DSM 2985</name>
    <dbReference type="NCBI Taxonomy" id="907348"/>
    <lineage>
        <taxon>Bacteria</taxon>
        <taxon>Pseudomonadati</taxon>
        <taxon>Spirochaetota</taxon>
        <taxon>Spirochaetia</taxon>
        <taxon>Spirochaetales</taxon>
        <taxon>Treponemataceae</taxon>
        <taxon>Treponema</taxon>
    </lineage>
</organism>
<comment type="function">
    <text evidence="1">Tetrapolymerization of the monopyrrole PBG into the hydroxymethylbilane pre-uroporphyrinogen in several discrete steps.</text>
</comment>
<comment type="pathway">
    <text evidence="8">Porphyrin-containing compound metabolism; siroheme biosynthesis; precorrin-2 from uroporphyrinogen III: step 1/1.</text>
</comment>
<dbReference type="NCBIfam" id="TIGR00212">
    <property type="entry name" value="hemC"/>
    <property type="match status" value="1"/>
</dbReference>
<evidence type="ECO:0000313" key="14">
    <source>
        <dbReference type="EMBL" id="EIC00384.1"/>
    </source>
</evidence>
<dbReference type="SUPFAM" id="SSF53850">
    <property type="entry name" value="Periplasmic binding protein-like II"/>
    <property type="match status" value="1"/>
</dbReference>
<dbReference type="GO" id="GO:0004852">
    <property type="term" value="F:uroporphyrinogen-III synthase activity"/>
    <property type="evidence" value="ECO:0007669"/>
    <property type="project" value="InterPro"/>
</dbReference>
<evidence type="ECO:0000256" key="10">
    <source>
        <dbReference type="NCBIfam" id="TIGR00212"/>
    </source>
</evidence>
<dbReference type="FunFam" id="3.40.1010.10:FF:000001">
    <property type="entry name" value="Siroheme synthase"/>
    <property type="match status" value="1"/>
</dbReference>
<dbReference type="eggNOG" id="COG0007">
    <property type="taxonomic scope" value="Bacteria"/>
</dbReference>
<comment type="similarity">
    <text evidence="3">Belongs to the precorrin methyltransferase family.</text>
</comment>
<dbReference type="GO" id="GO:0019354">
    <property type="term" value="P:siroheme biosynthetic process"/>
    <property type="evidence" value="ECO:0007669"/>
    <property type="project" value="InterPro"/>
</dbReference>
<evidence type="ECO:0000256" key="4">
    <source>
        <dbReference type="ARBA" id="ARBA00022603"/>
    </source>
</evidence>
<feature type="domain" description="Tetrapyrrole biosynthesis uroporphyrinogen III synthase" evidence="13">
    <location>
        <begin position="565"/>
        <end position="773"/>
    </location>
</feature>